<gene>
    <name evidence="3" type="ORF">A2368_01390</name>
</gene>
<dbReference type="InterPro" id="IPR011761">
    <property type="entry name" value="ATP-grasp"/>
</dbReference>
<proteinExistence type="predicted"/>
<reference evidence="3 4" key="1">
    <citation type="journal article" date="2016" name="Nat. Commun.">
        <title>Thousands of microbial genomes shed light on interconnected biogeochemical processes in an aquifer system.</title>
        <authorList>
            <person name="Anantharaman K."/>
            <person name="Brown C.T."/>
            <person name="Hug L.A."/>
            <person name="Sharon I."/>
            <person name="Castelle C.J."/>
            <person name="Probst A.J."/>
            <person name="Thomas B.C."/>
            <person name="Singh A."/>
            <person name="Wilkins M.J."/>
            <person name="Karaoz U."/>
            <person name="Brodie E.L."/>
            <person name="Williams K.H."/>
            <person name="Hubbard S.S."/>
            <person name="Banfield J.F."/>
        </authorList>
    </citation>
    <scope>NUCLEOTIDE SEQUENCE [LARGE SCALE GENOMIC DNA]</scope>
</reference>
<dbReference type="Gene3D" id="2.40.70.10">
    <property type="entry name" value="Acid Proteases"/>
    <property type="match status" value="1"/>
</dbReference>
<dbReference type="GO" id="GO:0009432">
    <property type="term" value="P:SOS response"/>
    <property type="evidence" value="ECO:0007669"/>
    <property type="project" value="TreeGrafter"/>
</dbReference>
<dbReference type="GO" id="GO:0018169">
    <property type="term" value="F:ribosomal S6-glutamic acid ligase activity"/>
    <property type="evidence" value="ECO:0007669"/>
    <property type="project" value="TreeGrafter"/>
</dbReference>
<dbReference type="PANTHER" id="PTHR21621">
    <property type="entry name" value="RIBOSOMAL PROTEIN S6 MODIFICATION PROTEIN"/>
    <property type="match status" value="1"/>
</dbReference>
<name>A0A1F5FGQ4_9BACT</name>
<keyword evidence="1" id="KW-0547">Nucleotide-binding</keyword>
<evidence type="ECO:0000259" key="2">
    <source>
        <dbReference type="PROSITE" id="PS50975"/>
    </source>
</evidence>
<dbReference type="SUPFAM" id="SSF56059">
    <property type="entry name" value="Glutathione synthetase ATP-binding domain-like"/>
    <property type="match status" value="1"/>
</dbReference>
<organism evidence="3 4">
    <name type="scientific">Candidatus Collierbacteria bacterium RIFOXYB1_FULL_49_13</name>
    <dbReference type="NCBI Taxonomy" id="1817728"/>
    <lineage>
        <taxon>Bacteria</taxon>
        <taxon>Candidatus Collieribacteriota</taxon>
    </lineage>
</organism>
<dbReference type="InterPro" id="IPR021109">
    <property type="entry name" value="Peptidase_aspartic_dom_sf"/>
</dbReference>
<evidence type="ECO:0000313" key="3">
    <source>
        <dbReference type="EMBL" id="OGD78727.1"/>
    </source>
</evidence>
<dbReference type="EMBL" id="MFAM01000038">
    <property type="protein sequence ID" value="OGD78727.1"/>
    <property type="molecule type" value="Genomic_DNA"/>
</dbReference>
<sequence length="436" mass="48463">MAKARDLLGINSRSSEYLRLNSHRARRTADSKWLSKRFFIKKKIPTPKLLGMLANTREIEDFDWSSLGVGFVVKPVEGLGGEGILVIKKPAKAVGSYVMMDGSKIDVGDLKFHCRDIVQGRFSRNNLPDSALIEERVKIHPKFLKIAVGGTPDVRVIVFNRVPVMAMLRVPTAESNGKSNLHQGAIGLGVDMATGITTYGVYRGKQIKFFPGTRDKVNGITVPFWSKVLETAVKIQFKLPSLGYFGCDILIDQEKGPVVIELNDQPGLNIQLANMAGLRRRLERVEGLEIDSVEKGVKVSRALFAAKFAQRVMGALAGDKQVIGVFETVKVKPDKGKRVEVLAKIDTGAYSTSIDEDLATELGLLKPEHVLWEKRFKSALGVEMRKVVEINFKMRGIKVKARASVTKRGGLRRKMIIGRRDLKQFMLDPALVKVRK</sequence>
<comment type="caution">
    <text evidence="3">The sequence shown here is derived from an EMBL/GenBank/DDBJ whole genome shotgun (WGS) entry which is preliminary data.</text>
</comment>
<feature type="domain" description="ATP-grasp" evidence="2">
    <location>
        <begin position="36"/>
        <end position="301"/>
    </location>
</feature>
<dbReference type="InterPro" id="IPR039523">
    <property type="entry name" value="RimK-rel_E_lig_ATP-grasp"/>
</dbReference>
<dbReference type="PANTHER" id="PTHR21621:SF0">
    <property type="entry name" value="BETA-CITRYLGLUTAMATE SYNTHASE B-RELATED"/>
    <property type="match status" value="1"/>
</dbReference>
<dbReference type="GO" id="GO:0005524">
    <property type="term" value="F:ATP binding"/>
    <property type="evidence" value="ECO:0007669"/>
    <property type="project" value="UniProtKB-UniRule"/>
</dbReference>
<accession>A0A1F5FGQ4</accession>
<evidence type="ECO:0000256" key="1">
    <source>
        <dbReference type="PROSITE-ProRule" id="PRU00409"/>
    </source>
</evidence>
<keyword evidence="1" id="KW-0067">ATP-binding</keyword>
<dbReference type="Pfam" id="PF14397">
    <property type="entry name" value="ATPgrasp_ST"/>
    <property type="match status" value="1"/>
</dbReference>
<dbReference type="GO" id="GO:0046872">
    <property type="term" value="F:metal ion binding"/>
    <property type="evidence" value="ECO:0007669"/>
    <property type="project" value="InterPro"/>
</dbReference>
<protein>
    <recommendedName>
        <fullName evidence="2">ATP-grasp domain-containing protein</fullName>
    </recommendedName>
</protein>
<dbReference type="SUPFAM" id="SSF50630">
    <property type="entry name" value="Acid proteases"/>
    <property type="match status" value="1"/>
</dbReference>
<dbReference type="Gene3D" id="3.30.470.20">
    <property type="entry name" value="ATP-grasp fold, B domain"/>
    <property type="match status" value="1"/>
</dbReference>
<dbReference type="Proteomes" id="UP000176682">
    <property type="component" value="Unassembled WGS sequence"/>
</dbReference>
<evidence type="ECO:0000313" key="4">
    <source>
        <dbReference type="Proteomes" id="UP000176682"/>
    </source>
</evidence>
<dbReference type="AlphaFoldDB" id="A0A1F5FGQ4"/>
<dbReference type="GO" id="GO:0005737">
    <property type="term" value="C:cytoplasm"/>
    <property type="evidence" value="ECO:0007669"/>
    <property type="project" value="TreeGrafter"/>
</dbReference>
<dbReference type="PROSITE" id="PS50975">
    <property type="entry name" value="ATP_GRASP"/>
    <property type="match status" value="1"/>
</dbReference>